<evidence type="ECO:0000313" key="3">
    <source>
        <dbReference type="EMBL" id="NML26923.1"/>
    </source>
</evidence>
<dbReference type="EMBL" id="JABBGA010000011">
    <property type="protein sequence ID" value="NML26923.1"/>
    <property type="molecule type" value="Genomic_DNA"/>
</dbReference>
<dbReference type="Pfam" id="PF03364">
    <property type="entry name" value="Polyketide_cyc"/>
    <property type="match status" value="1"/>
</dbReference>
<reference evidence="3 4" key="1">
    <citation type="submission" date="2020-04" db="EMBL/GenBank/DDBJ databases">
        <title>Zoogloea sp. G-4-1-14 isolated from soil.</title>
        <authorList>
            <person name="Dahal R.H."/>
        </authorList>
    </citation>
    <scope>NUCLEOTIDE SEQUENCE [LARGE SCALE GENOMIC DNA]</scope>
    <source>
        <strain evidence="3 4">G-4-1-14</strain>
    </source>
</reference>
<proteinExistence type="inferred from homology"/>
<dbReference type="AlphaFoldDB" id="A0A848G952"/>
<evidence type="ECO:0000259" key="2">
    <source>
        <dbReference type="Pfam" id="PF03364"/>
    </source>
</evidence>
<sequence>MPVTAGAPPAVTEAAVHVERTANGGFAVDLVMLARVPPALAWAVLTDFEHMASFVPNLTRSQVLSSQGNLLQISQKGIARYGPFSTEFESIRDIQLTPKREIRAHGSGGNVRQMESLMQVEAADEGTRLRYHAEVLPGFWFPPWVGTALVRHETAEQFSAVINEMQRRQAAQPLRTAP</sequence>
<evidence type="ECO:0000313" key="4">
    <source>
        <dbReference type="Proteomes" id="UP000580043"/>
    </source>
</evidence>
<accession>A0A848G952</accession>
<feature type="domain" description="Coenzyme Q-binding protein COQ10 START" evidence="2">
    <location>
        <begin position="36"/>
        <end position="149"/>
    </location>
</feature>
<keyword evidence="4" id="KW-1185">Reference proteome</keyword>
<comment type="similarity">
    <text evidence="1">Belongs to the ribosome association toxin RatA family.</text>
</comment>
<name>A0A848G952_9RHOO</name>
<dbReference type="InterPro" id="IPR005031">
    <property type="entry name" value="COQ10_START"/>
</dbReference>
<comment type="caution">
    <text evidence="3">The sequence shown here is derived from an EMBL/GenBank/DDBJ whole genome shotgun (WGS) entry which is preliminary data.</text>
</comment>
<dbReference type="SUPFAM" id="SSF55961">
    <property type="entry name" value="Bet v1-like"/>
    <property type="match status" value="1"/>
</dbReference>
<protein>
    <recommendedName>
        <fullName evidence="2">Coenzyme Q-binding protein COQ10 START domain-containing protein</fullName>
    </recommendedName>
</protein>
<evidence type="ECO:0000256" key="1">
    <source>
        <dbReference type="ARBA" id="ARBA00008918"/>
    </source>
</evidence>
<dbReference type="InterPro" id="IPR023393">
    <property type="entry name" value="START-like_dom_sf"/>
</dbReference>
<dbReference type="Gene3D" id="3.30.530.20">
    <property type="match status" value="1"/>
</dbReference>
<gene>
    <name evidence="3" type="ORF">HHL15_14305</name>
</gene>
<dbReference type="Proteomes" id="UP000580043">
    <property type="component" value="Unassembled WGS sequence"/>
</dbReference>
<organism evidence="3 4">
    <name type="scientific">Zoogloea dura</name>
    <dbReference type="NCBI Taxonomy" id="2728840"/>
    <lineage>
        <taxon>Bacteria</taxon>
        <taxon>Pseudomonadati</taxon>
        <taxon>Pseudomonadota</taxon>
        <taxon>Betaproteobacteria</taxon>
        <taxon>Rhodocyclales</taxon>
        <taxon>Zoogloeaceae</taxon>
        <taxon>Zoogloea</taxon>
    </lineage>
</organism>